<dbReference type="PANTHER" id="PTHR33529:SF6">
    <property type="entry name" value="YJGP_YJGQ FAMILY PERMEASE"/>
    <property type="match status" value="1"/>
</dbReference>
<protein>
    <submittedName>
        <fullName evidence="6">Uncharacterized protein</fullName>
    </submittedName>
</protein>
<name>A0A402CPY5_9BACT</name>
<accession>A0A402CPY5</accession>
<evidence type="ECO:0000313" key="7">
    <source>
        <dbReference type="Proteomes" id="UP000287394"/>
    </source>
</evidence>
<dbReference type="Proteomes" id="UP000287394">
    <property type="component" value="Chromosome"/>
</dbReference>
<proteinExistence type="predicted"/>
<dbReference type="RefSeq" id="WP_119319500.1">
    <property type="nucleotide sequence ID" value="NZ_AP025739.1"/>
</dbReference>
<keyword evidence="7" id="KW-1185">Reference proteome</keyword>
<sequence length="369" mass="40755">MKRMDRYVLGEMAPPFLAGVMLIVVMLVGNTLFPLIEQIVKNGIPFKVVAKLVVFNIPTLLVLTLPAGTALSASWAVNRMARDSEITVIRMSGVSLRRLFLPIFLVGLLASITAFVVADRVVPRAQHEFQQTQGQMLSYALQASPSLAANKVFTFEDYAFHIREIRKDPSGDPNKLQLYGVTIFENPTNGGFPTITTAQSATYNRDIWALQNVVVHHLALDGSERLEIQAAATTLNLRVPLMDIASSAMQRPDELSMAQLGRRMRAMQSTGQDGGEDFREVAVNYYMKLSLPFVCLAFALCAPPLALRFARTGAYTGIFLSLVMVWVGWNTLLLTKFLGLGGALNPILAAWAPDILFTAIGLYFLWRIE</sequence>
<keyword evidence="3" id="KW-0812">Transmembrane</keyword>
<dbReference type="InterPro" id="IPR005495">
    <property type="entry name" value="LptG/LptF_permease"/>
</dbReference>
<comment type="subcellular location">
    <subcellularLocation>
        <location evidence="1">Cell membrane</location>
        <topology evidence="1">Multi-pass membrane protein</topology>
    </subcellularLocation>
</comment>
<keyword evidence="4" id="KW-1133">Transmembrane helix</keyword>
<dbReference type="GO" id="GO:0043190">
    <property type="term" value="C:ATP-binding cassette (ABC) transporter complex"/>
    <property type="evidence" value="ECO:0007669"/>
    <property type="project" value="TreeGrafter"/>
</dbReference>
<evidence type="ECO:0000313" key="6">
    <source>
        <dbReference type="EMBL" id="BDI32803.1"/>
    </source>
</evidence>
<dbReference type="KEGG" id="ccot:CCAX7_48540"/>
<dbReference type="Pfam" id="PF03739">
    <property type="entry name" value="LptF_LptG"/>
    <property type="match status" value="1"/>
</dbReference>
<evidence type="ECO:0000256" key="1">
    <source>
        <dbReference type="ARBA" id="ARBA00004651"/>
    </source>
</evidence>
<dbReference type="OrthoDB" id="2111454at2"/>
<dbReference type="EMBL" id="AP025739">
    <property type="protein sequence ID" value="BDI32803.1"/>
    <property type="molecule type" value="Genomic_DNA"/>
</dbReference>
<evidence type="ECO:0000256" key="5">
    <source>
        <dbReference type="ARBA" id="ARBA00023136"/>
    </source>
</evidence>
<dbReference type="GO" id="GO:0015920">
    <property type="term" value="P:lipopolysaccharide transport"/>
    <property type="evidence" value="ECO:0007669"/>
    <property type="project" value="TreeGrafter"/>
</dbReference>
<dbReference type="PANTHER" id="PTHR33529">
    <property type="entry name" value="SLR0882 PROTEIN-RELATED"/>
    <property type="match status" value="1"/>
</dbReference>
<gene>
    <name evidence="6" type="ORF">CCAX7_48540</name>
</gene>
<evidence type="ECO:0000256" key="2">
    <source>
        <dbReference type="ARBA" id="ARBA00022475"/>
    </source>
</evidence>
<organism evidence="6 7">
    <name type="scientific">Capsulimonas corticalis</name>
    <dbReference type="NCBI Taxonomy" id="2219043"/>
    <lineage>
        <taxon>Bacteria</taxon>
        <taxon>Bacillati</taxon>
        <taxon>Armatimonadota</taxon>
        <taxon>Armatimonadia</taxon>
        <taxon>Capsulimonadales</taxon>
        <taxon>Capsulimonadaceae</taxon>
        <taxon>Capsulimonas</taxon>
    </lineage>
</organism>
<evidence type="ECO:0000256" key="4">
    <source>
        <dbReference type="ARBA" id="ARBA00022989"/>
    </source>
</evidence>
<keyword evidence="2" id="KW-1003">Cell membrane</keyword>
<evidence type="ECO:0000256" key="3">
    <source>
        <dbReference type="ARBA" id="ARBA00022692"/>
    </source>
</evidence>
<dbReference type="AlphaFoldDB" id="A0A402CPY5"/>
<reference evidence="6 7" key="1">
    <citation type="journal article" date="2019" name="Int. J. Syst. Evol. Microbiol.">
        <title>Capsulimonas corticalis gen. nov., sp. nov., an aerobic capsulated bacterium, of a novel bacterial order, Capsulimonadales ord. nov., of the class Armatimonadia of the phylum Armatimonadetes.</title>
        <authorList>
            <person name="Li J."/>
            <person name="Kudo C."/>
            <person name="Tonouchi A."/>
        </authorList>
    </citation>
    <scope>NUCLEOTIDE SEQUENCE [LARGE SCALE GENOMIC DNA]</scope>
    <source>
        <strain evidence="6 7">AX-7</strain>
    </source>
</reference>
<keyword evidence="5" id="KW-0472">Membrane</keyword>